<keyword evidence="4" id="KW-1185">Reference proteome</keyword>
<evidence type="ECO:0000313" key="4">
    <source>
        <dbReference type="Proteomes" id="UP000664859"/>
    </source>
</evidence>
<dbReference type="Proteomes" id="UP000664859">
    <property type="component" value="Unassembled WGS sequence"/>
</dbReference>
<feature type="domain" description="Peroxiredoxin C-terminal" evidence="2">
    <location>
        <begin position="50"/>
        <end position="80"/>
    </location>
</feature>
<dbReference type="AlphaFoldDB" id="A0A835YS60"/>
<dbReference type="OrthoDB" id="2996783at2759"/>
<evidence type="ECO:0000256" key="1">
    <source>
        <dbReference type="ARBA" id="ARBA00023002"/>
    </source>
</evidence>
<dbReference type="EMBL" id="JAFCMP010000379">
    <property type="protein sequence ID" value="KAG5180586.1"/>
    <property type="molecule type" value="Genomic_DNA"/>
</dbReference>
<dbReference type="InterPro" id="IPR019479">
    <property type="entry name" value="Peroxiredoxin_C"/>
</dbReference>
<evidence type="ECO:0000259" key="2">
    <source>
        <dbReference type="Pfam" id="PF10417"/>
    </source>
</evidence>
<protein>
    <recommendedName>
        <fullName evidence="2">Peroxiredoxin C-terminal domain-containing protein</fullName>
    </recommendedName>
</protein>
<comment type="caution">
    <text evidence="3">The sequence shown here is derived from an EMBL/GenBank/DDBJ whole genome shotgun (WGS) entry which is preliminary data.</text>
</comment>
<reference evidence="3" key="1">
    <citation type="submission" date="2021-02" db="EMBL/GenBank/DDBJ databases">
        <title>First Annotated Genome of the Yellow-green Alga Tribonema minus.</title>
        <authorList>
            <person name="Mahan K.M."/>
        </authorList>
    </citation>
    <scope>NUCLEOTIDE SEQUENCE</scope>
    <source>
        <strain evidence="3">UTEX B ZZ1240</strain>
    </source>
</reference>
<keyword evidence="1" id="KW-0560">Oxidoreductase</keyword>
<proteinExistence type="predicted"/>
<dbReference type="Pfam" id="PF10417">
    <property type="entry name" value="1-cysPrx_C"/>
    <property type="match status" value="1"/>
</dbReference>
<sequence>MKSAAAEGNQGFLPQTTLYLIDLDKRVRLMMQYPAVVGCNFYEALRAMDALQLATFHQVGVPANWKEGEDVFIGANVPHNMVADMFPKGHVELRPWFRITAKPTD</sequence>
<dbReference type="SUPFAM" id="SSF52833">
    <property type="entry name" value="Thioredoxin-like"/>
    <property type="match status" value="1"/>
</dbReference>
<organism evidence="3 4">
    <name type="scientific">Tribonema minus</name>
    <dbReference type="NCBI Taxonomy" id="303371"/>
    <lineage>
        <taxon>Eukaryota</taxon>
        <taxon>Sar</taxon>
        <taxon>Stramenopiles</taxon>
        <taxon>Ochrophyta</taxon>
        <taxon>PX clade</taxon>
        <taxon>Xanthophyceae</taxon>
        <taxon>Tribonematales</taxon>
        <taxon>Tribonemataceae</taxon>
        <taxon>Tribonema</taxon>
    </lineage>
</organism>
<dbReference type="InterPro" id="IPR036249">
    <property type="entry name" value="Thioredoxin-like_sf"/>
</dbReference>
<accession>A0A835YS60</accession>
<dbReference type="Gene3D" id="3.30.1020.10">
    <property type="entry name" value="Antioxidant, Horf6, Chain A, domain2"/>
    <property type="match status" value="1"/>
</dbReference>
<gene>
    <name evidence="3" type="ORF">JKP88DRAFT_223092</name>
</gene>
<name>A0A835YS60_9STRA</name>
<evidence type="ECO:0000313" key="3">
    <source>
        <dbReference type="EMBL" id="KAG5180586.1"/>
    </source>
</evidence>
<dbReference type="GO" id="GO:0051920">
    <property type="term" value="F:peroxiredoxin activity"/>
    <property type="evidence" value="ECO:0007669"/>
    <property type="project" value="InterPro"/>
</dbReference>